<dbReference type="GO" id="GO:0016020">
    <property type="term" value="C:membrane"/>
    <property type="evidence" value="ECO:0007669"/>
    <property type="project" value="UniProtKB-SubCell"/>
</dbReference>
<feature type="transmembrane region" description="Helical" evidence="8">
    <location>
        <begin position="528"/>
        <end position="545"/>
    </location>
</feature>
<feature type="non-terminal residue" evidence="11">
    <location>
        <position position="1"/>
    </location>
</feature>
<proteinExistence type="inferred from homology"/>
<evidence type="ECO:0000256" key="5">
    <source>
        <dbReference type="ARBA" id="ARBA00022989"/>
    </source>
</evidence>
<sequence length="546" mass="61694">ISNVFLLGGIILLPLINMGNFMFSWNVVKLGNSNLDFVFLLDSMSLLFFSTLCIIVSCVLKFSVVYMENELFPNRFHYLVYCFVFSMFCMIFFPHFFFLLIGWDGLGITSFLLVIYYLSSSSWAAGLKTYLLNRIGDGLFLVALAFLLMQGHWDINGLYNEEVFWGFILVLFLGCFTKSAQFPFSSWLPAAMAAPTPVSALVHSSTLVTAGIYLMIRFNYIITSWMFLIIGICGLWTLYSASLAACVEWDGKKIVAFSTLSQLGFMAVAVSLGLSSYAFFHLITHALFKAMMFICVGYLMVNNGHFQDLRSLSGMGVCSPLVSISLGVSSFSLMGLPFFSGFFSKEFIIENDLFLINETFHHLLLFSLPFTSFYICRLLFQLFLGNGFGVLSRNSDNNVFYLSLLPLYMGSICAGSVLEIDFFSMNWLFPCSLMKVFVLLLIFSGICLAWIKVKVSNTTFSWFFSEINYISPFNGSFWIDNLSDLGNDYYNLLDQGSFSNVIEKVDNNILSGGSAFSKSFSYFFQPNIKFYLVSMIFILVLFSSFI</sequence>
<evidence type="ECO:0000256" key="2">
    <source>
        <dbReference type="ARBA" id="ARBA00012944"/>
    </source>
</evidence>
<comment type="similarity">
    <text evidence="8">Belongs to the complex I subunit 5 family.</text>
</comment>
<keyword evidence="5 8" id="KW-1133">Transmembrane helix</keyword>
<dbReference type="PANTHER" id="PTHR42829:SF2">
    <property type="entry name" value="NADH-UBIQUINONE OXIDOREDUCTASE CHAIN 5"/>
    <property type="match status" value="1"/>
</dbReference>
<feature type="domain" description="NADH-Ubiquinone oxidoreductase (complex I) chain 5 N-terminal" evidence="10">
    <location>
        <begin position="29"/>
        <end position="76"/>
    </location>
</feature>
<geneLocation type="mitochondrion" evidence="11"/>
<evidence type="ECO:0000256" key="3">
    <source>
        <dbReference type="ARBA" id="ARBA00021096"/>
    </source>
</evidence>
<keyword evidence="8" id="KW-0520">NAD</keyword>
<feature type="transmembrane region" description="Helical" evidence="8">
    <location>
        <begin position="399"/>
        <end position="420"/>
    </location>
</feature>
<keyword evidence="6 8" id="KW-0472">Membrane</keyword>
<dbReference type="GO" id="GO:0015990">
    <property type="term" value="P:electron transport coupled proton transport"/>
    <property type="evidence" value="ECO:0007669"/>
    <property type="project" value="TreeGrafter"/>
</dbReference>
<name>A0A0P0CJ19_9PLAT</name>
<dbReference type="EC" id="7.1.1.2" evidence="2 8"/>
<evidence type="ECO:0000256" key="8">
    <source>
        <dbReference type="RuleBase" id="RU003404"/>
    </source>
</evidence>
<gene>
    <name evidence="11" type="primary">nad5</name>
</gene>
<feature type="transmembrane region" description="Helical" evidence="8">
    <location>
        <begin position="163"/>
        <end position="180"/>
    </location>
</feature>
<feature type="transmembrane region" description="Helical" evidence="8">
    <location>
        <begin position="432"/>
        <end position="451"/>
    </location>
</feature>
<feature type="transmembrane region" description="Helical" evidence="8">
    <location>
        <begin position="45"/>
        <end position="64"/>
    </location>
</feature>
<comment type="function">
    <text evidence="8">Core subunit of the mitochondrial membrane respiratory chain NADH dehydrogenase (Complex I) which catalyzes electron transfer from NADH through the respiratory chain, using ubiquinone as an electron acceptor. Essential for the catalytic activity and assembly of complex I.</text>
</comment>
<dbReference type="PANTHER" id="PTHR42829">
    <property type="entry name" value="NADH-UBIQUINONE OXIDOREDUCTASE CHAIN 5"/>
    <property type="match status" value="1"/>
</dbReference>
<dbReference type="GO" id="GO:0003954">
    <property type="term" value="F:NADH dehydrogenase activity"/>
    <property type="evidence" value="ECO:0007669"/>
    <property type="project" value="TreeGrafter"/>
</dbReference>
<evidence type="ECO:0000256" key="6">
    <source>
        <dbReference type="ARBA" id="ARBA00023136"/>
    </source>
</evidence>
<dbReference type="AlphaFoldDB" id="A0A0P0CJ19"/>
<protein>
    <recommendedName>
        <fullName evidence="3 8">NADH-ubiquinone oxidoreductase chain 5</fullName>
        <ecNumber evidence="2 8">7.1.1.2</ecNumber>
    </recommendedName>
</protein>
<evidence type="ECO:0000259" key="9">
    <source>
        <dbReference type="Pfam" id="PF00361"/>
    </source>
</evidence>
<evidence type="ECO:0000256" key="4">
    <source>
        <dbReference type="ARBA" id="ARBA00022692"/>
    </source>
</evidence>
<dbReference type="InterPro" id="IPR001750">
    <property type="entry name" value="ND/Mrp_TM"/>
</dbReference>
<keyword evidence="4 8" id="KW-0812">Transmembrane</keyword>
<feature type="transmembrane region" description="Helical" evidence="8">
    <location>
        <begin position="254"/>
        <end position="272"/>
    </location>
</feature>
<evidence type="ECO:0000313" key="11">
    <source>
        <dbReference type="EMBL" id="ALI86927.1"/>
    </source>
</evidence>
<reference evidence="11" key="1">
    <citation type="journal article" date="2015" name="Gene">
        <title>Characterization of the complete mitochondrial genomes from Polycladida (Platyhelminthes) using next-generation sequencing.</title>
        <authorList>
            <person name="Teresa Aguado M."/>
            <person name="Grande C."/>
            <person name="Gerth M."/>
            <person name="Bleidorn C."/>
            <person name="Norena C."/>
        </authorList>
    </citation>
    <scope>NUCLEOTIDE SEQUENCE</scope>
</reference>
<evidence type="ECO:0000256" key="1">
    <source>
        <dbReference type="ARBA" id="ARBA00004141"/>
    </source>
</evidence>
<dbReference type="Pfam" id="PF00361">
    <property type="entry name" value="Proton_antipo_M"/>
    <property type="match status" value="1"/>
</dbReference>
<feature type="transmembrane region" description="Helical" evidence="8">
    <location>
        <begin position="100"/>
        <end position="119"/>
    </location>
</feature>
<feature type="domain" description="NADH:quinone oxidoreductase/Mrp antiporter transmembrane" evidence="9">
    <location>
        <begin position="97"/>
        <end position="351"/>
    </location>
</feature>
<keyword evidence="8 11" id="KW-0496">Mitochondrion</keyword>
<accession>A0A0P0CJ19</accession>
<feature type="transmembrane region" description="Helical" evidence="8">
    <location>
        <begin position="278"/>
        <end position="301"/>
    </location>
</feature>
<dbReference type="GO" id="GO:0042773">
    <property type="term" value="P:ATP synthesis coupled electron transport"/>
    <property type="evidence" value="ECO:0007669"/>
    <property type="project" value="InterPro"/>
</dbReference>
<feature type="transmembrane region" description="Helical" evidence="8">
    <location>
        <begin position="131"/>
        <end position="151"/>
    </location>
</feature>
<dbReference type="GO" id="GO:0008137">
    <property type="term" value="F:NADH dehydrogenase (ubiquinone) activity"/>
    <property type="evidence" value="ECO:0007669"/>
    <property type="project" value="UniProtKB-EC"/>
</dbReference>
<organism evidence="11">
    <name type="scientific">Enchiridium sp. MTA_2015</name>
    <dbReference type="NCBI Taxonomy" id="1712692"/>
    <lineage>
        <taxon>Eukaryota</taxon>
        <taxon>Metazoa</taxon>
        <taxon>Spiralia</taxon>
        <taxon>Lophotrochozoa</taxon>
        <taxon>Platyhelminthes</taxon>
        <taxon>Rhabditophora</taxon>
        <taxon>Polycladida</taxon>
        <taxon>Cotylea</taxon>
        <taxon>Prosthiostomidae</taxon>
        <taxon>Enchiridium</taxon>
    </lineage>
</organism>
<feature type="transmembrane region" description="Helical" evidence="8">
    <location>
        <begin position="222"/>
        <end position="247"/>
    </location>
</feature>
<dbReference type="InterPro" id="IPR003945">
    <property type="entry name" value="NU5C-like"/>
</dbReference>
<evidence type="ECO:0000256" key="7">
    <source>
        <dbReference type="ARBA" id="ARBA00049551"/>
    </source>
</evidence>
<keyword evidence="8" id="KW-0813">Transport</keyword>
<feature type="transmembrane region" description="Helical" evidence="8">
    <location>
        <begin position="5"/>
        <end position="25"/>
    </location>
</feature>
<dbReference type="EMBL" id="KT363734">
    <property type="protein sequence ID" value="ALI86927.1"/>
    <property type="molecule type" value="Genomic_DNA"/>
</dbReference>
<reference evidence="11" key="2">
    <citation type="submission" date="2015-08" db="EMBL/GenBank/DDBJ databases">
        <authorList>
            <person name="Babu N.S."/>
            <person name="Beckwith C.J."/>
            <person name="Beseler K.G."/>
            <person name="Brison A."/>
            <person name="Carone J.V."/>
            <person name="Caskin T.P."/>
            <person name="Diamond M."/>
            <person name="Durham M.E."/>
            <person name="Foxe J.M."/>
            <person name="Go M."/>
            <person name="Henderson B.A."/>
            <person name="Jones I.B."/>
            <person name="McGettigan J.A."/>
            <person name="Micheletti S.J."/>
            <person name="Nasrallah M.E."/>
            <person name="Ortiz D."/>
            <person name="Piller C.R."/>
            <person name="Privatt S.R."/>
            <person name="Schneider S.L."/>
            <person name="Sharp S."/>
            <person name="Smith T.C."/>
            <person name="Stanton J.D."/>
            <person name="Ullery H.E."/>
            <person name="Wilson R.J."/>
            <person name="Serrano M.G."/>
            <person name="Buck G."/>
            <person name="Lee V."/>
            <person name="Wang Y."/>
            <person name="Carvalho R."/>
            <person name="Voegtly L."/>
            <person name="Shi R."/>
            <person name="Duckworth R."/>
            <person name="Johnson A."/>
            <person name="Loviza R."/>
            <person name="Walstead R."/>
            <person name="Shah Z."/>
            <person name="Kiflezghi M."/>
            <person name="Wade K."/>
            <person name="Ball S.L."/>
            <person name="Bradley K.W."/>
            <person name="Asai D.J."/>
            <person name="Bowman C.A."/>
            <person name="Russell D.A."/>
            <person name="Pope W.H."/>
            <person name="Jacobs-Sera D."/>
            <person name="Hendrix R.W."/>
            <person name="Hatfull G.F."/>
        </authorList>
    </citation>
    <scope>NUCLEOTIDE SEQUENCE</scope>
</reference>
<comment type="catalytic activity">
    <reaction evidence="7 8">
        <text>a ubiquinone + NADH + 5 H(+)(in) = a ubiquinol + NAD(+) + 4 H(+)(out)</text>
        <dbReference type="Rhea" id="RHEA:29091"/>
        <dbReference type="Rhea" id="RHEA-COMP:9565"/>
        <dbReference type="Rhea" id="RHEA-COMP:9566"/>
        <dbReference type="ChEBI" id="CHEBI:15378"/>
        <dbReference type="ChEBI" id="CHEBI:16389"/>
        <dbReference type="ChEBI" id="CHEBI:17976"/>
        <dbReference type="ChEBI" id="CHEBI:57540"/>
        <dbReference type="ChEBI" id="CHEBI:57945"/>
        <dbReference type="EC" id="7.1.1.2"/>
    </reaction>
</comment>
<feature type="transmembrane region" description="Helical" evidence="8">
    <location>
        <begin position="321"/>
        <end position="343"/>
    </location>
</feature>
<dbReference type="Pfam" id="PF00662">
    <property type="entry name" value="Proton_antipo_N"/>
    <property type="match status" value="1"/>
</dbReference>
<dbReference type="PRINTS" id="PR01434">
    <property type="entry name" value="NADHDHGNASE5"/>
</dbReference>
<feature type="transmembrane region" description="Helical" evidence="8">
    <location>
        <begin position="363"/>
        <end position="387"/>
    </location>
</feature>
<dbReference type="InterPro" id="IPR001516">
    <property type="entry name" value="Proton_antipo_N"/>
</dbReference>
<keyword evidence="8" id="KW-0830">Ubiquinone</keyword>
<evidence type="ECO:0000259" key="10">
    <source>
        <dbReference type="Pfam" id="PF00662"/>
    </source>
</evidence>
<comment type="subcellular location">
    <subcellularLocation>
        <location evidence="1">Membrane</location>
        <topology evidence="1">Multi-pass membrane protein</topology>
    </subcellularLocation>
</comment>
<feature type="transmembrane region" description="Helical" evidence="8">
    <location>
        <begin position="76"/>
        <end position="94"/>
    </location>
</feature>